<dbReference type="GO" id="GO:0005576">
    <property type="term" value="C:extracellular region"/>
    <property type="evidence" value="ECO:0007669"/>
    <property type="project" value="UniProtKB-SubCell"/>
</dbReference>
<dbReference type="Pfam" id="PF00089">
    <property type="entry name" value="Trypsin"/>
    <property type="match status" value="1"/>
</dbReference>
<gene>
    <name evidence="9" type="ORF">PYW07_010592</name>
</gene>
<keyword evidence="2" id="KW-0964">Secreted</keyword>
<dbReference type="PROSITE" id="PS50240">
    <property type="entry name" value="TRYPSIN_DOM"/>
    <property type="match status" value="1"/>
</dbReference>
<dbReference type="PANTHER" id="PTHR24258:SF129">
    <property type="entry name" value="LP15124P-RELATED"/>
    <property type="match status" value="1"/>
</dbReference>
<dbReference type="InterPro" id="IPR001254">
    <property type="entry name" value="Trypsin_dom"/>
</dbReference>
<evidence type="ECO:0000256" key="2">
    <source>
        <dbReference type="ARBA" id="ARBA00022525"/>
    </source>
</evidence>
<keyword evidence="7" id="KW-0732">Signal</keyword>
<evidence type="ECO:0000259" key="8">
    <source>
        <dbReference type="PROSITE" id="PS50240"/>
    </source>
</evidence>
<evidence type="ECO:0000313" key="9">
    <source>
        <dbReference type="EMBL" id="KAJ8708467.1"/>
    </source>
</evidence>
<dbReference type="InterPro" id="IPR001314">
    <property type="entry name" value="Peptidase_S1A"/>
</dbReference>
<dbReference type="InterPro" id="IPR043504">
    <property type="entry name" value="Peptidase_S1_PA_chymotrypsin"/>
</dbReference>
<comment type="caution">
    <text evidence="9">The sequence shown here is derived from an EMBL/GenBank/DDBJ whole genome shotgun (WGS) entry which is preliminary data.</text>
</comment>
<dbReference type="Gene3D" id="2.40.10.10">
    <property type="entry name" value="Trypsin-like serine proteases"/>
    <property type="match status" value="1"/>
</dbReference>
<keyword evidence="3" id="KW-1015">Disulfide bond</keyword>
<feature type="compositionally biased region" description="Polar residues" evidence="6">
    <location>
        <begin position="38"/>
        <end position="50"/>
    </location>
</feature>
<evidence type="ECO:0000256" key="7">
    <source>
        <dbReference type="SAM" id="SignalP"/>
    </source>
</evidence>
<dbReference type="Proteomes" id="UP001231518">
    <property type="component" value="Chromosome 25"/>
</dbReference>
<organism evidence="9 10">
    <name type="scientific">Mythimna separata</name>
    <name type="common">Oriental armyworm</name>
    <name type="synonym">Pseudaletia separata</name>
    <dbReference type="NCBI Taxonomy" id="271217"/>
    <lineage>
        <taxon>Eukaryota</taxon>
        <taxon>Metazoa</taxon>
        <taxon>Ecdysozoa</taxon>
        <taxon>Arthropoda</taxon>
        <taxon>Hexapoda</taxon>
        <taxon>Insecta</taxon>
        <taxon>Pterygota</taxon>
        <taxon>Neoptera</taxon>
        <taxon>Endopterygota</taxon>
        <taxon>Lepidoptera</taxon>
        <taxon>Glossata</taxon>
        <taxon>Ditrysia</taxon>
        <taxon>Noctuoidea</taxon>
        <taxon>Noctuidae</taxon>
        <taxon>Noctuinae</taxon>
        <taxon>Hadenini</taxon>
        <taxon>Mythimna</taxon>
    </lineage>
</organism>
<evidence type="ECO:0000256" key="1">
    <source>
        <dbReference type="ARBA" id="ARBA00004613"/>
    </source>
</evidence>
<dbReference type="GO" id="GO:0004252">
    <property type="term" value="F:serine-type endopeptidase activity"/>
    <property type="evidence" value="ECO:0007669"/>
    <property type="project" value="InterPro"/>
</dbReference>
<dbReference type="EMBL" id="JARGEI010000026">
    <property type="protein sequence ID" value="KAJ8708467.1"/>
    <property type="molecule type" value="Genomic_DNA"/>
</dbReference>
<reference evidence="9" key="1">
    <citation type="submission" date="2023-03" db="EMBL/GenBank/DDBJ databases">
        <title>Chromosome-level genomes of two armyworms, Mythimna separata and Mythimna loreyi, provide insights into the biosynthesis and reception of sex pheromones.</title>
        <authorList>
            <person name="Zhao H."/>
        </authorList>
    </citation>
    <scope>NUCLEOTIDE SEQUENCE</scope>
    <source>
        <strain evidence="9">BeijingLab</strain>
        <tissue evidence="9">Pupa</tissue>
    </source>
</reference>
<dbReference type="InterPro" id="IPR009003">
    <property type="entry name" value="Peptidase_S1_PA"/>
</dbReference>
<evidence type="ECO:0000256" key="6">
    <source>
        <dbReference type="SAM" id="MobiDB-lite"/>
    </source>
</evidence>
<dbReference type="SMART" id="SM00020">
    <property type="entry name" value="Tryp_SPc"/>
    <property type="match status" value="1"/>
</dbReference>
<dbReference type="PANTHER" id="PTHR24258">
    <property type="entry name" value="SERINE PROTEASE-RELATED"/>
    <property type="match status" value="1"/>
</dbReference>
<feature type="signal peptide" evidence="7">
    <location>
        <begin position="1"/>
        <end position="17"/>
    </location>
</feature>
<name>A0AAD7YAW3_MYTSE</name>
<evidence type="ECO:0000256" key="4">
    <source>
        <dbReference type="ARBA" id="ARBA00068096"/>
    </source>
</evidence>
<proteinExistence type="predicted"/>
<feature type="domain" description="Peptidase S1" evidence="8">
    <location>
        <begin position="153"/>
        <end position="410"/>
    </location>
</feature>
<sequence>MMLRTLSIFLLMVSVQSQVTDDYIARLTQMYGPTKTVATNEARQNPQSRNPVVPPIQARTEDNEDSRCIMSNGQFGECVPYHKCKVYNVNNQNYNIGGLDCLHCEAQADLTCASLYDTCCQLSDIIPSDQPVKLPQPQRAGCGWANPDGVGAQIGGDSNKYTKFAEFPWMVAILNVKPVNDDEPTGLKLLVYIGGGSLIHPSVVLTVAHYVVGNKTLKIRAGEWDTQTTKEIYPYQDRDAASIEIHKDFHAKNLFYNIAVLFLNKPLDLAPNVGVVCLPPPRIPQRANIRCIATGWGKDLFNHDGRYQVTLKKIELPVVAHDDCQAALRKTRLGKHFVLHSSFMCAGGELGKDTCTGDGGAPLSCPIEYEKDRYVQSGIVAWGIGCGADGTPGVYVDVSVVRDWIDDKVIGKGYDPSTYSF</sequence>
<dbReference type="GO" id="GO:0006508">
    <property type="term" value="P:proteolysis"/>
    <property type="evidence" value="ECO:0007669"/>
    <property type="project" value="InterPro"/>
</dbReference>
<protein>
    <recommendedName>
        <fullName evidence="4">Phenoloxidase-activating factor 2</fullName>
    </recommendedName>
    <alternativeName>
        <fullName evidence="5">Prophenoloxidase-activating factor II</fullName>
    </alternativeName>
</protein>
<dbReference type="AlphaFoldDB" id="A0AAD7YAW3"/>
<comment type="subcellular location">
    <subcellularLocation>
        <location evidence="1">Secreted</location>
    </subcellularLocation>
</comment>
<dbReference type="SUPFAM" id="SSF50494">
    <property type="entry name" value="Trypsin-like serine proteases"/>
    <property type="match status" value="1"/>
</dbReference>
<evidence type="ECO:0000313" key="10">
    <source>
        <dbReference type="Proteomes" id="UP001231518"/>
    </source>
</evidence>
<dbReference type="CDD" id="cd00190">
    <property type="entry name" value="Tryp_SPc"/>
    <property type="match status" value="1"/>
</dbReference>
<accession>A0AAD7YAW3</accession>
<evidence type="ECO:0000256" key="5">
    <source>
        <dbReference type="ARBA" id="ARBA00076468"/>
    </source>
</evidence>
<dbReference type="PRINTS" id="PR00722">
    <property type="entry name" value="CHYMOTRYPSIN"/>
</dbReference>
<dbReference type="FunFam" id="2.40.10.10:FF:000038">
    <property type="entry name" value="Serine protease"/>
    <property type="match status" value="1"/>
</dbReference>
<feature type="region of interest" description="Disordered" evidence="6">
    <location>
        <begin position="38"/>
        <end position="63"/>
    </location>
</feature>
<feature type="chain" id="PRO_5042136075" description="Phenoloxidase-activating factor 2" evidence="7">
    <location>
        <begin position="18"/>
        <end position="421"/>
    </location>
</feature>
<keyword evidence="10" id="KW-1185">Reference proteome</keyword>
<evidence type="ECO:0000256" key="3">
    <source>
        <dbReference type="ARBA" id="ARBA00023157"/>
    </source>
</evidence>